<dbReference type="CDD" id="cd04403">
    <property type="entry name" value="RhoGAP_ARHGAP27_15_12_9"/>
    <property type="match status" value="1"/>
</dbReference>
<dbReference type="InterPro" id="IPR000198">
    <property type="entry name" value="RhoGAP_dom"/>
</dbReference>
<organism evidence="3 4">
    <name type="scientific">Myripristis murdjan</name>
    <name type="common">pinecone soldierfish</name>
    <dbReference type="NCBI Taxonomy" id="586833"/>
    <lineage>
        <taxon>Eukaryota</taxon>
        <taxon>Metazoa</taxon>
        <taxon>Chordata</taxon>
        <taxon>Craniata</taxon>
        <taxon>Vertebrata</taxon>
        <taxon>Euteleostomi</taxon>
        <taxon>Actinopterygii</taxon>
        <taxon>Neopterygii</taxon>
        <taxon>Teleostei</taxon>
        <taxon>Neoteleostei</taxon>
        <taxon>Acanthomorphata</taxon>
        <taxon>Holocentriformes</taxon>
        <taxon>Holocentridae</taxon>
        <taxon>Myripristis</taxon>
    </lineage>
</organism>
<dbReference type="SMART" id="SM00324">
    <property type="entry name" value="RhoGAP"/>
    <property type="match status" value="1"/>
</dbReference>
<protein>
    <recommendedName>
        <fullName evidence="2">Rho-GAP domain-containing protein</fullName>
    </recommendedName>
</protein>
<reference evidence="3" key="2">
    <citation type="submission" date="2025-08" db="UniProtKB">
        <authorList>
            <consortium name="Ensembl"/>
        </authorList>
    </citation>
    <scope>IDENTIFICATION</scope>
</reference>
<dbReference type="PANTHER" id="PTHR23176:SF104">
    <property type="entry name" value="RHO GTPASE-ACTIVATING PROTEIN 27"/>
    <property type="match status" value="1"/>
</dbReference>
<dbReference type="GeneTree" id="ENSGT00950000182860"/>
<dbReference type="Proteomes" id="UP000472263">
    <property type="component" value="Chromosome 19"/>
</dbReference>
<dbReference type="Gene3D" id="1.10.555.10">
    <property type="entry name" value="Rho GTPase activation protein"/>
    <property type="match status" value="1"/>
</dbReference>
<reference evidence="3" key="3">
    <citation type="submission" date="2025-09" db="UniProtKB">
        <authorList>
            <consortium name="Ensembl"/>
        </authorList>
    </citation>
    <scope>IDENTIFICATION</scope>
</reference>
<evidence type="ECO:0000259" key="2">
    <source>
        <dbReference type="PROSITE" id="PS50238"/>
    </source>
</evidence>
<dbReference type="FunFam" id="1.10.555.10:FF:000003">
    <property type="entry name" value="Putative rho GTPase-activating protein 12"/>
    <property type="match status" value="1"/>
</dbReference>
<evidence type="ECO:0000313" key="3">
    <source>
        <dbReference type="Ensembl" id="ENSMMDP00005047517.1"/>
    </source>
</evidence>
<keyword evidence="1" id="KW-0343">GTPase activation</keyword>
<dbReference type="Ensembl" id="ENSMMDT00005048460.1">
    <property type="protein sequence ID" value="ENSMMDP00005047517.1"/>
    <property type="gene ID" value="ENSMMDG00005021650.1"/>
</dbReference>
<dbReference type="GO" id="GO:0007165">
    <property type="term" value="P:signal transduction"/>
    <property type="evidence" value="ECO:0007669"/>
    <property type="project" value="InterPro"/>
</dbReference>
<dbReference type="InterPro" id="IPR050729">
    <property type="entry name" value="Rho-GAP"/>
</dbReference>
<gene>
    <name evidence="3" type="primary">arhgap27</name>
</gene>
<proteinExistence type="predicted"/>
<evidence type="ECO:0000313" key="4">
    <source>
        <dbReference type="Proteomes" id="UP000472263"/>
    </source>
</evidence>
<keyword evidence="4" id="KW-1185">Reference proteome</keyword>
<dbReference type="PANTHER" id="PTHR23176">
    <property type="entry name" value="RHO/RAC/CDC GTPASE-ACTIVATING PROTEIN"/>
    <property type="match status" value="1"/>
</dbReference>
<dbReference type="AlphaFoldDB" id="A0A668A2L6"/>
<dbReference type="InterPro" id="IPR011993">
    <property type="entry name" value="PH-like_dom_sf"/>
</dbReference>
<evidence type="ECO:0000256" key="1">
    <source>
        <dbReference type="ARBA" id="ARBA00022468"/>
    </source>
</evidence>
<dbReference type="Pfam" id="PF00620">
    <property type="entry name" value="RhoGAP"/>
    <property type="match status" value="1"/>
</dbReference>
<reference evidence="3" key="1">
    <citation type="submission" date="2019-06" db="EMBL/GenBank/DDBJ databases">
        <authorList>
            <consortium name="Wellcome Sanger Institute Data Sharing"/>
        </authorList>
    </citation>
    <scope>NUCLEOTIDE SEQUENCE [LARGE SCALE GENOMIC DNA]</scope>
</reference>
<dbReference type="Gene3D" id="2.30.29.30">
    <property type="entry name" value="Pleckstrin-homology domain (PH domain)/Phosphotyrosine-binding domain (PTB)"/>
    <property type="match status" value="1"/>
</dbReference>
<name>A0A668A2L6_9TELE</name>
<dbReference type="SUPFAM" id="SSF48350">
    <property type="entry name" value="GTPase activation domain, GAP"/>
    <property type="match status" value="1"/>
</dbReference>
<dbReference type="PROSITE" id="PS50238">
    <property type="entry name" value="RHOGAP"/>
    <property type="match status" value="1"/>
</dbReference>
<feature type="domain" description="Rho-GAP" evidence="2">
    <location>
        <begin position="181"/>
        <end position="369"/>
    </location>
</feature>
<dbReference type="GO" id="GO:0005737">
    <property type="term" value="C:cytoplasm"/>
    <property type="evidence" value="ECO:0007669"/>
    <property type="project" value="TreeGrafter"/>
</dbReference>
<dbReference type="InterPro" id="IPR008936">
    <property type="entry name" value="Rho_GTPase_activation_prot"/>
</dbReference>
<dbReference type="SUPFAM" id="SSF50729">
    <property type="entry name" value="PH domain-like"/>
    <property type="match status" value="1"/>
</dbReference>
<dbReference type="GO" id="GO:0005096">
    <property type="term" value="F:GTPase activator activity"/>
    <property type="evidence" value="ECO:0007669"/>
    <property type="project" value="UniProtKB-KW"/>
</dbReference>
<accession>A0A668A2L6</accession>
<sequence length="372" mass="42651">MTSDSTDKPSGYEHSGTLRALFERLISWNAAPSVSPAAVFFFAQNKTNQIVPEVTVDLRGAVVTWASRDKSSKKNVLELKSKNGVEFLIQYDTDSIINDWHKVLVDTIRQLVSPFISHWSPLTFVSVVETSLIIKERSGTMMDKRRDQKRVRTKLMKFLLKRPTLQSVKEKGYIRENVFGCHLATLCAQEKTTVPRFVEKCIRAVEKRGLDIDGIYRVSGNLAVIQKLRFKADHAEELDLEDGQWEDIHVITGALKLFFRELPEPLFPYSHFNGFIKAIKQRVAILKKLEYKTFKSLPAPNHDTMQLLFGHLRNVIRHGDENRMSVQNVAIVFGPTLLRPETESANITMHMVFQNQIVELILNEYEVIFFSS</sequence>